<keyword evidence="3" id="KW-1185">Reference proteome</keyword>
<name>A0A1D3CWX3_9EIME</name>
<feature type="compositionally biased region" description="Low complexity" evidence="1">
    <location>
        <begin position="531"/>
        <end position="552"/>
    </location>
</feature>
<protein>
    <submittedName>
        <fullName evidence="2">Uncharacterized protein</fullName>
    </submittedName>
</protein>
<dbReference type="EMBL" id="JROU02001655">
    <property type="protein sequence ID" value="OEH75702.1"/>
    <property type="molecule type" value="Genomic_DNA"/>
</dbReference>
<accession>A0A1D3CWX3</accession>
<organism evidence="2 3">
    <name type="scientific">Cyclospora cayetanensis</name>
    <dbReference type="NCBI Taxonomy" id="88456"/>
    <lineage>
        <taxon>Eukaryota</taxon>
        <taxon>Sar</taxon>
        <taxon>Alveolata</taxon>
        <taxon>Apicomplexa</taxon>
        <taxon>Conoidasida</taxon>
        <taxon>Coccidia</taxon>
        <taxon>Eucoccidiorida</taxon>
        <taxon>Eimeriorina</taxon>
        <taxon>Eimeriidae</taxon>
        <taxon>Cyclospora</taxon>
    </lineage>
</organism>
<feature type="compositionally biased region" description="Polar residues" evidence="1">
    <location>
        <begin position="160"/>
        <end position="171"/>
    </location>
</feature>
<dbReference type="VEuPathDB" id="ToxoDB:cyc_01553"/>
<feature type="region of interest" description="Disordered" evidence="1">
    <location>
        <begin position="149"/>
        <end position="171"/>
    </location>
</feature>
<comment type="caution">
    <text evidence="2">The sequence shown here is derived from an EMBL/GenBank/DDBJ whole genome shotgun (WGS) entry which is preliminary data.</text>
</comment>
<evidence type="ECO:0000313" key="3">
    <source>
        <dbReference type="Proteomes" id="UP000095192"/>
    </source>
</evidence>
<dbReference type="AlphaFoldDB" id="A0A1D3CWX3"/>
<dbReference type="InParanoid" id="A0A1D3CWX3"/>
<reference evidence="2 3" key="1">
    <citation type="journal article" date="2016" name="BMC Genomics">
        <title>Comparative genomics reveals Cyclospora cayetanensis possesses coccidia-like metabolism and invasion components but unique surface antigens.</title>
        <authorList>
            <person name="Liu S."/>
            <person name="Wang L."/>
            <person name="Zheng H."/>
            <person name="Xu Z."/>
            <person name="Roellig D.M."/>
            <person name="Li N."/>
            <person name="Frace M.A."/>
            <person name="Tang K."/>
            <person name="Arrowood M.J."/>
            <person name="Moss D.M."/>
            <person name="Zhang L."/>
            <person name="Feng Y."/>
            <person name="Xiao L."/>
        </authorList>
    </citation>
    <scope>NUCLEOTIDE SEQUENCE [LARGE SCALE GENOMIC DNA]</scope>
    <source>
        <strain evidence="2 3">CHN_HEN01</strain>
    </source>
</reference>
<gene>
    <name evidence="2" type="ORF">cyc_01553</name>
</gene>
<dbReference type="VEuPathDB" id="ToxoDB:LOC34618545"/>
<proteinExistence type="predicted"/>
<feature type="region of interest" description="Disordered" evidence="1">
    <location>
        <begin position="438"/>
        <end position="479"/>
    </location>
</feature>
<feature type="region of interest" description="Disordered" evidence="1">
    <location>
        <begin position="241"/>
        <end position="270"/>
    </location>
</feature>
<feature type="compositionally biased region" description="Basic and acidic residues" evidence="1">
    <location>
        <begin position="250"/>
        <end position="262"/>
    </location>
</feature>
<evidence type="ECO:0000256" key="1">
    <source>
        <dbReference type="SAM" id="MobiDB-lite"/>
    </source>
</evidence>
<sequence length="824" mass="85882">MQKEEHYGLSVFCSQCSVDTAPFRMISWIATALLRKGGTLRGKPREYLPAYKASEECADAWPVATTASEQPREELLSDLPSSPLAFLTSEAQQQEHSLKRQYTHNPQTGKCVAVPNVKLPKASSDSGMDVSLSLAKVVQTAALTITEPPREALFPPPSTLPTADCSSRSSNPLPGTISQGCCPPTASGATAEALVSQVAMLLGACDVAAPTKFEALPRVVAAIAQGGAGAILHMPASNSATPVSTAHVRGLGDSRGAKETQRLPDSATSPLPTAVAAVASSATTTLEREALPRNAAVTRAASDTPAAQANVASAAAQLTRQLALASAAVSTTSGIEASATAAAAATSPSPAALPSPQQSPAALATKTPVAAATTLKRPIESPMTVAPEVSAFSEASQRPSAAALPSEMRPCAAEAVLAPIAAAREVQLEASREQLLLQQQQKQPCMPIQGPSQDDPFRQTNRQRRSAGSSAADATFPDGLKAASPRTVLAAVAMPPNLTAASPPGAAPFTVRVETSTLHEALALAVSSPVLSASDSAPATPALASTTAPSTSRDSAPAGAPRGHPDQGPISNASLLETLLEDEAPAMSAAKQDQQTAPADAAFEGIPPPGFPGRPKRTRSAAFLSSPPVSKLLSRRAAFPLQSAPRPSAAAASEAAADAQRLLEDAGLRVGDSLEVRWVLLDDQDPPEIADDTQQPQEQPQEQPKEQQQEQQQGRVVWWPAELRRAPRRRLDRTGPTDSETAQSDAEGDGLVSVAEILREQERLDREQGTSETPTAEAALMAAFNRLPLETSFLQDCVRERGSSCTITESDVRAFRDQLHFDGN</sequence>
<feature type="region of interest" description="Disordered" evidence="1">
    <location>
        <begin position="531"/>
        <end position="571"/>
    </location>
</feature>
<feature type="region of interest" description="Disordered" evidence="1">
    <location>
        <begin position="686"/>
        <end position="751"/>
    </location>
</feature>
<dbReference type="Proteomes" id="UP000095192">
    <property type="component" value="Unassembled WGS sequence"/>
</dbReference>
<evidence type="ECO:0000313" key="2">
    <source>
        <dbReference type="EMBL" id="OEH75702.1"/>
    </source>
</evidence>
<feature type="region of interest" description="Disordered" evidence="1">
    <location>
        <begin position="586"/>
        <end position="627"/>
    </location>
</feature>
<feature type="region of interest" description="Disordered" evidence="1">
    <location>
        <begin position="347"/>
        <end position="367"/>
    </location>
</feature>